<dbReference type="InterPro" id="IPR018086">
    <property type="entry name" value="NADH_UbQ_OxRdtase_su1_CS"/>
</dbReference>
<dbReference type="EC" id="7.1.1.2" evidence="8"/>
<evidence type="ECO:0000256" key="2">
    <source>
        <dbReference type="ARBA" id="ARBA00010535"/>
    </source>
</evidence>
<dbReference type="GO" id="GO:0008137">
    <property type="term" value="F:NADH dehydrogenase (ubiquinone) activity"/>
    <property type="evidence" value="ECO:0007669"/>
    <property type="project" value="UniProtKB-EC"/>
</dbReference>
<evidence type="ECO:0000256" key="8">
    <source>
        <dbReference type="RuleBase" id="RU000473"/>
    </source>
</evidence>
<name>A3KCL8_MIZYE</name>
<proteinExistence type="inferred from homology"/>
<dbReference type="KEGG" id="myi:4910437"/>
<geneLocation type="mitochondrion" evidence="10"/>
<dbReference type="Pfam" id="PF00146">
    <property type="entry name" value="NADHdh"/>
    <property type="match status" value="1"/>
</dbReference>
<feature type="transmembrane region" description="Helical" evidence="9">
    <location>
        <begin position="302"/>
        <end position="320"/>
    </location>
</feature>
<keyword evidence="5 9" id="KW-1133">Transmembrane helix</keyword>
<comment type="subcellular location">
    <subcellularLocation>
        <location evidence="1">Membrane</location>
        <topology evidence="1">Multi-pass membrane protein</topology>
    </subcellularLocation>
    <subcellularLocation>
        <location evidence="7">Mitochondrion inner membrane</location>
        <topology evidence="7">Multi-pass membrane protein</topology>
    </subcellularLocation>
</comment>
<dbReference type="PANTHER" id="PTHR11432">
    <property type="entry name" value="NADH DEHYDROGENASE SUBUNIT 1"/>
    <property type="match status" value="1"/>
</dbReference>
<dbReference type="PROSITE" id="PS00667">
    <property type="entry name" value="COMPLEX1_ND1_1"/>
    <property type="match status" value="1"/>
</dbReference>
<dbReference type="EMBL" id="AB271769">
    <property type="protein sequence ID" value="BAF47962.1"/>
    <property type="molecule type" value="Genomic_DNA"/>
</dbReference>
<keyword evidence="6 9" id="KW-0472">Membrane</keyword>
<dbReference type="AlphaFoldDB" id="A3KCL8"/>
<evidence type="ECO:0000256" key="5">
    <source>
        <dbReference type="ARBA" id="ARBA00022989"/>
    </source>
</evidence>
<feature type="transmembrane region" description="Helical" evidence="9">
    <location>
        <begin position="7"/>
        <end position="27"/>
    </location>
</feature>
<feature type="transmembrane region" description="Helical" evidence="9">
    <location>
        <begin position="76"/>
        <end position="94"/>
    </location>
</feature>
<reference evidence="10" key="1">
    <citation type="journal article" date="2001" name="Mar. Biotechnol.">
        <title>Molecular characterization of a mitochondrial DNA segment from the Japanese scallop (Patinopecten yessoensis): demonstration of a region showing sequence polymorphism in the population.</title>
        <authorList>
            <person name="Sato M."/>
            <person name="Nagashima K."/>
        </authorList>
    </citation>
    <scope>NUCLEOTIDE SEQUENCE</scope>
</reference>
<feature type="transmembrane region" description="Helical" evidence="9">
    <location>
        <begin position="265"/>
        <end position="290"/>
    </location>
</feature>
<sequence length="321" mass="36129">MARVLSVGVIFWSVSFYVTVLLSVAYLTLFERKILAASQGRKGPEMVGWYGILQPFADGIKLFSKEYFTPSDSNPVLFFLGPCFMLFHSFVLWGCSPGVWGCGVHFFWGALYVLSVMSVGVYGVVLCGWSSNSKYAMFGAVRALAQVISYEVMLVMLYVIPFFMSRSLNLSDVLFSQWSGCNGFVLPLAFPWWMFCVLAETNRAPFDFVEGESELVSGFNVEFGSGGFAMIFIAEYASVIFMGQLTSVLFLSGLSTFRWGCYWEFIGTSIFSPLMGFLVVLLVVLCRSSFPRYRYDLLMNLVWRRILPVLMGSFSCFLLLL</sequence>
<protein>
    <recommendedName>
        <fullName evidence="3 8">NADH-ubiquinone oxidoreductase chain 1</fullName>
        <ecNumber evidence="8">7.1.1.2</ecNumber>
    </recommendedName>
</protein>
<dbReference type="GO" id="GO:0003954">
    <property type="term" value="F:NADH dehydrogenase activity"/>
    <property type="evidence" value="ECO:0007669"/>
    <property type="project" value="TreeGrafter"/>
</dbReference>
<dbReference type="InterPro" id="IPR001694">
    <property type="entry name" value="NADH_UbQ_OxRdtase_su1/FPO"/>
</dbReference>
<organism evidence="10">
    <name type="scientific">Mizuhopecten yessoensis</name>
    <name type="common">Japanese scallop</name>
    <name type="synonym">Patinopecten yessoensis</name>
    <dbReference type="NCBI Taxonomy" id="6573"/>
    <lineage>
        <taxon>Eukaryota</taxon>
        <taxon>Metazoa</taxon>
        <taxon>Spiralia</taxon>
        <taxon>Lophotrochozoa</taxon>
        <taxon>Mollusca</taxon>
        <taxon>Bivalvia</taxon>
        <taxon>Autobranchia</taxon>
        <taxon>Pteriomorphia</taxon>
        <taxon>Pectinida</taxon>
        <taxon>Pectinoidea</taxon>
        <taxon>Pectinidae</taxon>
        <taxon>Mizuhopecten</taxon>
    </lineage>
</organism>
<dbReference type="GO" id="GO:0005743">
    <property type="term" value="C:mitochondrial inner membrane"/>
    <property type="evidence" value="ECO:0007669"/>
    <property type="project" value="UniProtKB-SubCell"/>
</dbReference>
<dbReference type="HAMAP" id="MF_01350">
    <property type="entry name" value="NDH1_NuoH"/>
    <property type="match status" value="1"/>
</dbReference>
<evidence type="ECO:0000256" key="3">
    <source>
        <dbReference type="ARBA" id="ARBA00021009"/>
    </source>
</evidence>
<evidence type="ECO:0000256" key="7">
    <source>
        <dbReference type="RuleBase" id="RU000471"/>
    </source>
</evidence>
<feature type="transmembrane region" description="Helical" evidence="9">
    <location>
        <begin position="141"/>
        <end position="164"/>
    </location>
</feature>
<keyword evidence="4 7" id="KW-0812">Transmembrane</keyword>
<accession>A3KCL8</accession>
<reference evidence="10" key="2">
    <citation type="submission" date="2006-08" db="EMBL/GenBank/DDBJ databases">
        <title>Nearly complete DNA sequence of mitochondrial genome from Japanese scaloop, Mizuhopecten yessoensis.</title>
        <authorList>
            <person name="Sato M."/>
            <person name="Nagashima K."/>
        </authorList>
    </citation>
    <scope>NUCLEOTIDE SEQUENCE</scope>
</reference>
<feature type="transmembrane region" description="Helical" evidence="9">
    <location>
        <begin position="106"/>
        <end position="129"/>
    </location>
</feature>
<evidence type="ECO:0000256" key="4">
    <source>
        <dbReference type="ARBA" id="ARBA00022692"/>
    </source>
</evidence>
<evidence type="ECO:0000256" key="6">
    <source>
        <dbReference type="ARBA" id="ARBA00023136"/>
    </source>
</evidence>
<dbReference type="OrthoDB" id="6281863at2759"/>
<keyword evidence="8" id="KW-0830">Ubiquinone</keyword>
<dbReference type="PROSITE" id="PS00668">
    <property type="entry name" value="COMPLEX1_ND1_2"/>
    <property type="match status" value="1"/>
</dbReference>
<feature type="transmembrane region" description="Helical" evidence="9">
    <location>
        <begin position="184"/>
        <end position="202"/>
    </location>
</feature>
<evidence type="ECO:0000313" key="10">
    <source>
        <dbReference type="EMBL" id="BAF47962.1"/>
    </source>
</evidence>
<evidence type="ECO:0000256" key="9">
    <source>
        <dbReference type="SAM" id="Phobius"/>
    </source>
</evidence>
<feature type="transmembrane region" description="Helical" evidence="9">
    <location>
        <begin position="223"/>
        <end position="245"/>
    </location>
</feature>
<keyword evidence="7" id="KW-0520">NAD</keyword>
<dbReference type="GO" id="GO:0009060">
    <property type="term" value="P:aerobic respiration"/>
    <property type="evidence" value="ECO:0007669"/>
    <property type="project" value="TreeGrafter"/>
</dbReference>
<evidence type="ECO:0000256" key="1">
    <source>
        <dbReference type="ARBA" id="ARBA00004141"/>
    </source>
</evidence>
<gene>
    <name evidence="10" type="primary">ND1</name>
</gene>
<dbReference type="PANTHER" id="PTHR11432:SF3">
    <property type="entry name" value="NADH-UBIQUINONE OXIDOREDUCTASE CHAIN 1"/>
    <property type="match status" value="1"/>
</dbReference>
<comment type="similarity">
    <text evidence="2 7">Belongs to the complex I subunit 1 family.</text>
</comment>
<comment type="catalytic activity">
    <reaction evidence="8">
        <text>a ubiquinone + NADH + 5 H(+)(in) = a ubiquinol + NAD(+) + 4 H(+)(out)</text>
        <dbReference type="Rhea" id="RHEA:29091"/>
        <dbReference type="Rhea" id="RHEA-COMP:9565"/>
        <dbReference type="Rhea" id="RHEA-COMP:9566"/>
        <dbReference type="ChEBI" id="CHEBI:15378"/>
        <dbReference type="ChEBI" id="CHEBI:16389"/>
        <dbReference type="ChEBI" id="CHEBI:17976"/>
        <dbReference type="ChEBI" id="CHEBI:57540"/>
        <dbReference type="ChEBI" id="CHEBI:57945"/>
        <dbReference type="EC" id="7.1.1.2"/>
    </reaction>
</comment>
<keyword evidence="8 10" id="KW-0496">Mitochondrion</keyword>